<comment type="caution">
    <text evidence="2">The sequence shown here is derived from an EMBL/GenBank/DDBJ whole genome shotgun (WGS) entry which is preliminary data.</text>
</comment>
<evidence type="ECO:0008006" key="4">
    <source>
        <dbReference type="Google" id="ProtNLM"/>
    </source>
</evidence>
<dbReference type="RefSeq" id="WP_171221064.1">
    <property type="nucleotide sequence ID" value="NZ_CP121446.1"/>
</dbReference>
<feature type="transmembrane region" description="Helical" evidence="1">
    <location>
        <begin position="7"/>
        <end position="27"/>
    </location>
</feature>
<keyword evidence="1" id="KW-0472">Membrane</keyword>
<evidence type="ECO:0000313" key="2">
    <source>
        <dbReference type="EMBL" id="NNT70856.1"/>
    </source>
</evidence>
<dbReference type="Proteomes" id="UP000536509">
    <property type="component" value="Unassembled WGS sequence"/>
</dbReference>
<protein>
    <recommendedName>
        <fullName evidence="4">DUF4199 domain-containing protein</fullName>
    </recommendedName>
</protein>
<keyword evidence="1" id="KW-0812">Transmembrane</keyword>
<proteinExistence type="predicted"/>
<reference evidence="2 3" key="1">
    <citation type="submission" date="2020-05" db="EMBL/GenBank/DDBJ databases">
        <title>Draft genome of Flavobacterium sp. IMCC34852.</title>
        <authorList>
            <person name="Song J."/>
            <person name="Cho J.-C."/>
        </authorList>
    </citation>
    <scope>NUCLEOTIDE SEQUENCE [LARGE SCALE GENOMIC DNA]</scope>
    <source>
        <strain evidence="2 3">IMCC34852</strain>
    </source>
</reference>
<evidence type="ECO:0000256" key="1">
    <source>
        <dbReference type="SAM" id="Phobius"/>
    </source>
</evidence>
<accession>A0A7Y3R6R3</accession>
<dbReference type="EMBL" id="JABEVX010000001">
    <property type="protein sequence ID" value="NNT70856.1"/>
    <property type="molecule type" value="Genomic_DNA"/>
</dbReference>
<gene>
    <name evidence="2" type="ORF">HKT18_01390</name>
</gene>
<feature type="transmembrane region" description="Helical" evidence="1">
    <location>
        <begin position="63"/>
        <end position="90"/>
    </location>
</feature>
<sequence>MKLPKEIVNGILIFAGIALYFLIMEFFGLSKVIYLRMLNAAFVYYGVSRTLQSNFKEGKTGYVSNLLSAGTTAITGVLLSVIGLLTYIYARGGNEYVSNLSGEFLFGGSPTANEYAIGLLFEGIASGVIVVFVAMQLFRSKTAAQD</sequence>
<organism evidence="2 3">
    <name type="scientific">Flavobacterium rivulicola</name>
    <dbReference type="NCBI Taxonomy" id="2732161"/>
    <lineage>
        <taxon>Bacteria</taxon>
        <taxon>Pseudomonadati</taxon>
        <taxon>Bacteroidota</taxon>
        <taxon>Flavobacteriia</taxon>
        <taxon>Flavobacteriales</taxon>
        <taxon>Flavobacteriaceae</taxon>
        <taxon>Flavobacterium</taxon>
    </lineage>
</organism>
<evidence type="ECO:0000313" key="3">
    <source>
        <dbReference type="Proteomes" id="UP000536509"/>
    </source>
</evidence>
<feature type="transmembrane region" description="Helical" evidence="1">
    <location>
        <begin position="115"/>
        <end position="138"/>
    </location>
</feature>
<name>A0A7Y3R6R3_9FLAO</name>
<dbReference type="AlphaFoldDB" id="A0A7Y3R6R3"/>
<keyword evidence="3" id="KW-1185">Reference proteome</keyword>
<keyword evidence="1" id="KW-1133">Transmembrane helix</keyword>